<sequence length="231" mass="27275">MEELLQKIHIVKQNDYRVADVVLRRGPRWTYSSRKIIEKDIYNGSILKQYLRRNGLFRPLNLNMLLNIIINKNKQKNLPVPDNNEIVMHLRMGDFVDFASILTKNYISLIKNKLIENTNINKITIVTAYAYGSWSEEEKIIYKSLDKKKFYDCTKETQRKNIKGIKSLLKSIVSTFPNLTLDIYSNLDIDKDICYCVLSNHFINDIGGFSNLMKRLNNLRKRRLQNDIYLY</sequence>
<proteinExistence type="predicted"/>
<protein>
    <submittedName>
        <fullName evidence="1">Uncharacterized protein</fullName>
    </submittedName>
</protein>
<reference evidence="1" key="1">
    <citation type="journal article" date="2020" name="Nature">
        <title>Giant virus diversity and host interactions through global metagenomics.</title>
        <authorList>
            <person name="Schulz F."/>
            <person name="Roux S."/>
            <person name="Paez-Espino D."/>
            <person name="Jungbluth S."/>
            <person name="Walsh D.A."/>
            <person name="Denef V.J."/>
            <person name="McMahon K.D."/>
            <person name="Konstantinidis K.T."/>
            <person name="Eloe-Fadrosh E.A."/>
            <person name="Kyrpides N.C."/>
            <person name="Woyke T."/>
        </authorList>
    </citation>
    <scope>NUCLEOTIDE SEQUENCE</scope>
    <source>
        <strain evidence="1">GVMAG-M-3300023179-97</strain>
    </source>
</reference>
<accession>A0A6C0HFQ8</accession>
<dbReference type="AlphaFoldDB" id="A0A6C0HFQ8"/>
<evidence type="ECO:0000313" key="1">
    <source>
        <dbReference type="EMBL" id="QHT78985.1"/>
    </source>
</evidence>
<name>A0A6C0HFQ8_9ZZZZ</name>
<dbReference type="EMBL" id="MN739943">
    <property type="protein sequence ID" value="QHT78985.1"/>
    <property type="molecule type" value="Genomic_DNA"/>
</dbReference>
<organism evidence="1">
    <name type="scientific">viral metagenome</name>
    <dbReference type="NCBI Taxonomy" id="1070528"/>
    <lineage>
        <taxon>unclassified sequences</taxon>
        <taxon>metagenomes</taxon>
        <taxon>organismal metagenomes</taxon>
    </lineage>
</organism>